<evidence type="ECO:0000313" key="2">
    <source>
        <dbReference type="Proteomes" id="UP000223366"/>
    </source>
</evidence>
<name>A0A9X7GFQ6_BACTU</name>
<evidence type="ECO:0000313" key="1">
    <source>
        <dbReference type="EMBL" id="PFV35645.1"/>
    </source>
</evidence>
<protein>
    <submittedName>
        <fullName evidence="1">Uncharacterized protein</fullName>
    </submittedName>
</protein>
<proteinExistence type="predicted"/>
<sequence>MPIHNSKDLIAFVNLLEEKIGEMNQSLSDWEREKYKILNLSSKFDTTSNNALTALIRADEALTEISTACFESTAGRGKRLEDTLRQLKEEIYKIASNTGNNTGNSGGGELTKGVFFEELNNAVASVDVNIEEGLKLDYRLRQLQEMALANVERINKELFVPHKYNVDIEAESFTVIQPNGVKFIDGDVSVLTSSGMPARDEYNRFVTGTITEKGVVSLSAVAHTDWVLYFPVKMQFKDIPEDFLYIFLQQMVQKNSKITQILFDLEDSVKSVQEDMQSMKGANWTADFSIMRNHQDVVKEGITPKGLQVQVKDGMANVTFSYADHPYLSHFVVEKWDETKKAYVPFDGKQGIVSK</sequence>
<reference evidence="1 2" key="1">
    <citation type="submission" date="2017-09" db="EMBL/GenBank/DDBJ databases">
        <title>Large-scale bioinformatics analysis of Bacillus genomes uncovers conserved roles of natural products in bacterial physiology.</title>
        <authorList>
            <consortium name="Agbiome Team Llc"/>
            <person name="Bleich R.M."/>
            <person name="Grubbs K.J."/>
            <person name="Santa Maria K.C."/>
            <person name="Allen S.E."/>
            <person name="Farag S."/>
            <person name="Shank E.A."/>
            <person name="Bowers A."/>
        </authorList>
    </citation>
    <scope>NUCLEOTIDE SEQUENCE [LARGE SCALE GENOMIC DNA]</scope>
    <source>
        <strain evidence="1 2">AFS060060</strain>
    </source>
</reference>
<dbReference type="EMBL" id="NVDU01000003">
    <property type="protein sequence ID" value="PFV35645.1"/>
    <property type="molecule type" value="Genomic_DNA"/>
</dbReference>
<organism evidence="1 2">
    <name type="scientific">Bacillus thuringiensis</name>
    <dbReference type="NCBI Taxonomy" id="1428"/>
    <lineage>
        <taxon>Bacteria</taxon>
        <taxon>Bacillati</taxon>
        <taxon>Bacillota</taxon>
        <taxon>Bacilli</taxon>
        <taxon>Bacillales</taxon>
        <taxon>Bacillaceae</taxon>
        <taxon>Bacillus</taxon>
        <taxon>Bacillus cereus group</taxon>
    </lineage>
</organism>
<dbReference type="RefSeq" id="WP_098205246.1">
    <property type="nucleotide sequence ID" value="NZ_NTYX01000011.1"/>
</dbReference>
<comment type="caution">
    <text evidence="1">The sequence shown here is derived from an EMBL/GenBank/DDBJ whole genome shotgun (WGS) entry which is preliminary data.</text>
</comment>
<dbReference type="Proteomes" id="UP000223366">
    <property type="component" value="Unassembled WGS sequence"/>
</dbReference>
<gene>
    <name evidence="1" type="ORF">COK99_01100</name>
</gene>
<dbReference type="AlphaFoldDB" id="A0A9X7GFQ6"/>
<accession>A0A9X7GFQ6</accession>